<keyword evidence="3" id="KW-1185">Reference proteome</keyword>
<feature type="chain" id="PRO_5038126650" evidence="1">
    <location>
        <begin position="25"/>
        <end position="123"/>
    </location>
</feature>
<feature type="signal peptide" evidence="1">
    <location>
        <begin position="1"/>
        <end position="24"/>
    </location>
</feature>
<proteinExistence type="predicted"/>
<reference evidence="2" key="1">
    <citation type="submission" date="2020-08" db="EMBL/GenBank/DDBJ databases">
        <title>Ramlibacter sp. GTP1 16S ribosomal RNA gene genome sequencing and assembly.</title>
        <authorList>
            <person name="Kang M."/>
        </authorList>
    </citation>
    <scope>NUCLEOTIDE SEQUENCE</scope>
    <source>
        <strain evidence="2">GTP1</strain>
    </source>
</reference>
<dbReference type="EMBL" id="JACORU010000006">
    <property type="protein sequence ID" value="MBC5766414.1"/>
    <property type="molecule type" value="Genomic_DNA"/>
</dbReference>
<organism evidence="2 3">
    <name type="scientific">Ramlibacter albus</name>
    <dbReference type="NCBI Taxonomy" id="2079448"/>
    <lineage>
        <taxon>Bacteria</taxon>
        <taxon>Pseudomonadati</taxon>
        <taxon>Pseudomonadota</taxon>
        <taxon>Betaproteobacteria</taxon>
        <taxon>Burkholderiales</taxon>
        <taxon>Comamonadaceae</taxon>
        <taxon>Ramlibacter</taxon>
    </lineage>
</organism>
<evidence type="ECO:0000256" key="1">
    <source>
        <dbReference type="SAM" id="SignalP"/>
    </source>
</evidence>
<keyword evidence="1" id="KW-0732">Signal</keyword>
<name>A0A923S3C8_9BURK</name>
<protein>
    <submittedName>
        <fullName evidence="2">DUF4148 domain-containing protein</fullName>
    </submittedName>
</protein>
<dbReference type="InterPro" id="IPR025421">
    <property type="entry name" value="DUF4148"/>
</dbReference>
<comment type="caution">
    <text evidence="2">The sequence shown here is derived from an EMBL/GenBank/DDBJ whole genome shotgun (WGS) entry which is preliminary data.</text>
</comment>
<gene>
    <name evidence="2" type="ORF">H8R02_18235</name>
</gene>
<sequence>MNRNLAYALVVFAATAAAAGQAFAETPTLETTPFVSVKTRADVQAELAQHKANGVNTYSIQYNPLKSFKSTAQREQVVAEYIASRDVVAATTGEDSGSAYFAQARTPHSVSRTLAGTPVNTAR</sequence>
<evidence type="ECO:0000313" key="3">
    <source>
        <dbReference type="Proteomes" id="UP000596827"/>
    </source>
</evidence>
<dbReference type="Proteomes" id="UP000596827">
    <property type="component" value="Unassembled WGS sequence"/>
</dbReference>
<dbReference type="AlphaFoldDB" id="A0A923S3C8"/>
<accession>A0A923S3C8</accession>
<dbReference type="RefSeq" id="WP_187082885.1">
    <property type="nucleotide sequence ID" value="NZ_JACORU010000006.1"/>
</dbReference>
<evidence type="ECO:0000313" key="2">
    <source>
        <dbReference type="EMBL" id="MBC5766414.1"/>
    </source>
</evidence>
<dbReference type="Pfam" id="PF13663">
    <property type="entry name" value="DUF4148"/>
    <property type="match status" value="1"/>
</dbReference>